<dbReference type="InterPro" id="IPR019775">
    <property type="entry name" value="WD40_repeat_CS"/>
</dbReference>
<dbReference type="PANTHER" id="PTHR44675:SF1">
    <property type="entry name" value="P21-ACTIVATED PROTEIN KINASE-INTERACTING PROTEIN 1"/>
    <property type="match status" value="1"/>
</dbReference>
<evidence type="ECO:0000256" key="1">
    <source>
        <dbReference type="ARBA" id="ARBA00022574"/>
    </source>
</evidence>
<dbReference type="SMART" id="SM00320">
    <property type="entry name" value="WD40"/>
    <property type="match status" value="5"/>
</dbReference>
<feature type="compositionally biased region" description="Basic residues" evidence="4">
    <location>
        <begin position="58"/>
        <end position="75"/>
    </location>
</feature>
<gene>
    <name evidence="5" type="ORF">FIBSPDRAFT_728768</name>
</gene>
<dbReference type="PROSITE" id="PS50082">
    <property type="entry name" value="WD_REPEATS_2"/>
    <property type="match status" value="2"/>
</dbReference>
<organism evidence="5 6">
    <name type="scientific">Athelia psychrophila</name>
    <dbReference type="NCBI Taxonomy" id="1759441"/>
    <lineage>
        <taxon>Eukaryota</taxon>
        <taxon>Fungi</taxon>
        <taxon>Dikarya</taxon>
        <taxon>Basidiomycota</taxon>
        <taxon>Agaricomycotina</taxon>
        <taxon>Agaricomycetes</taxon>
        <taxon>Agaricomycetidae</taxon>
        <taxon>Atheliales</taxon>
        <taxon>Atheliaceae</taxon>
        <taxon>Athelia</taxon>
    </lineage>
</organism>
<evidence type="ECO:0000256" key="3">
    <source>
        <dbReference type="PROSITE-ProRule" id="PRU00221"/>
    </source>
</evidence>
<dbReference type="PANTHER" id="PTHR44675">
    <property type="entry name" value="PAK1 INTERACTING PROTEIN 1"/>
    <property type="match status" value="1"/>
</dbReference>
<dbReference type="Proteomes" id="UP000076532">
    <property type="component" value="Unassembled WGS sequence"/>
</dbReference>
<name>A0A166RWM7_9AGAM</name>
<dbReference type="OrthoDB" id="308449at2759"/>
<reference evidence="5 6" key="1">
    <citation type="journal article" date="2016" name="Mol. Biol. Evol.">
        <title>Comparative Genomics of Early-Diverging Mushroom-Forming Fungi Provides Insights into the Origins of Lignocellulose Decay Capabilities.</title>
        <authorList>
            <person name="Nagy L.G."/>
            <person name="Riley R."/>
            <person name="Tritt A."/>
            <person name="Adam C."/>
            <person name="Daum C."/>
            <person name="Floudas D."/>
            <person name="Sun H."/>
            <person name="Yadav J.S."/>
            <person name="Pangilinan J."/>
            <person name="Larsson K.H."/>
            <person name="Matsuura K."/>
            <person name="Barry K."/>
            <person name="Labutti K."/>
            <person name="Kuo R."/>
            <person name="Ohm R.A."/>
            <person name="Bhattacharya S.S."/>
            <person name="Shirouzu T."/>
            <person name="Yoshinaga Y."/>
            <person name="Martin F.M."/>
            <person name="Grigoriev I.V."/>
            <person name="Hibbett D.S."/>
        </authorList>
    </citation>
    <scope>NUCLEOTIDE SEQUENCE [LARGE SCALE GENOMIC DNA]</scope>
    <source>
        <strain evidence="5 6">CBS 109695</strain>
    </source>
</reference>
<feature type="repeat" description="WD" evidence="3">
    <location>
        <begin position="127"/>
        <end position="169"/>
    </location>
</feature>
<dbReference type="InterPro" id="IPR051959">
    <property type="entry name" value="PAK1-Kinase_Regulator"/>
</dbReference>
<dbReference type="InterPro" id="IPR015943">
    <property type="entry name" value="WD40/YVTN_repeat-like_dom_sf"/>
</dbReference>
<evidence type="ECO:0000256" key="4">
    <source>
        <dbReference type="SAM" id="MobiDB-lite"/>
    </source>
</evidence>
<evidence type="ECO:0000313" key="5">
    <source>
        <dbReference type="EMBL" id="KZP28738.1"/>
    </source>
</evidence>
<feature type="region of interest" description="Disordered" evidence="4">
    <location>
        <begin position="1"/>
        <end position="86"/>
    </location>
</feature>
<dbReference type="SUPFAM" id="SSF50978">
    <property type="entry name" value="WD40 repeat-like"/>
    <property type="match status" value="1"/>
</dbReference>
<dbReference type="STRING" id="436010.A0A166RWM7"/>
<keyword evidence="1 3" id="KW-0853">WD repeat</keyword>
<dbReference type="Gene3D" id="2.130.10.10">
    <property type="entry name" value="YVTN repeat-like/Quinoprotein amine dehydrogenase"/>
    <property type="match status" value="2"/>
</dbReference>
<evidence type="ECO:0000313" key="6">
    <source>
        <dbReference type="Proteomes" id="UP000076532"/>
    </source>
</evidence>
<accession>A0A166RWM7</accession>
<dbReference type="PROSITE" id="PS50294">
    <property type="entry name" value="WD_REPEATS_REGION"/>
    <property type="match status" value="2"/>
</dbReference>
<dbReference type="AlphaFoldDB" id="A0A166RWM7"/>
<feature type="compositionally biased region" description="Acidic residues" evidence="4">
    <location>
        <begin position="459"/>
        <end position="471"/>
    </location>
</feature>
<feature type="compositionally biased region" description="Basic and acidic residues" evidence="4">
    <location>
        <begin position="1"/>
        <end position="14"/>
    </location>
</feature>
<feature type="compositionally biased region" description="Polar residues" evidence="4">
    <location>
        <begin position="21"/>
        <end position="32"/>
    </location>
</feature>
<feature type="repeat" description="WD" evidence="3">
    <location>
        <begin position="211"/>
        <end position="252"/>
    </location>
</feature>
<dbReference type="InterPro" id="IPR036322">
    <property type="entry name" value="WD40_repeat_dom_sf"/>
</dbReference>
<keyword evidence="6" id="KW-1185">Reference proteome</keyword>
<dbReference type="EMBL" id="KV417502">
    <property type="protein sequence ID" value="KZP28738.1"/>
    <property type="molecule type" value="Genomic_DNA"/>
</dbReference>
<keyword evidence="2" id="KW-0677">Repeat</keyword>
<dbReference type="PROSITE" id="PS00678">
    <property type="entry name" value="WD_REPEATS_1"/>
    <property type="match status" value="2"/>
</dbReference>
<dbReference type="InterPro" id="IPR001680">
    <property type="entry name" value="WD40_rpt"/>
</dbReference>
<sequence length="502" mass="53877">MERPSKKPRIDSKRTPAPTKRIQNTKSKSTPITKGKGKEKPNRIDAKPKPKTDAARPPKPKPKPAQKVKVKAKAKARVDDAPTPPPRSFKIITGSYEKLLYGLAGSLTPSADAPHGYTVAVAASFIFPAHVSCIKAVAASPAGGKWLATGSADEIIKVWDLRRRKEVGGLMHHEGSITQLSFPTRSHLLSSSEDGTLTLFRARDWAVLRVLKGHRGHVNGFSVHPSSKVALSVGRDGTLRMWDLMRGKGCASTKLGKEGERVVWSKKGGVFAVQAGKTVDLYDTKMEKLHTIVHPSRLHDVVFAVHPRTGQDLLLAGGEDGKVAVYALTPPAALPVRAEEDEEEPEPIPTPAPRIIAQLTGHANRVKAIDVLTVALPPSPSPSSPKTTTLVCTASSDGLVRVFDLADLLADGGDAVKEMQACAEYNSKGTRLTCVTFAEGDVDASAAQAGVKRAREDEGNTDDDEDGEEEVWGGAGVAEEDESEDEDELEMEGEGEDDEEED</sequence>
<dbReference type="Pfam" id="PF00400">
    <property type="entry name" value="WD40"/>
    <property type="match status" value="4"/>
</dbReference>
<feature type="region of interest" description="Disordered" evidence="4">
    <location>
        <begin position="446"/>
        <end position="502"/>
    </location>
</feature>
<protein>
    <submittedName>
        <fullName evidence="5">WD40 repeat-like protein</fullName>
    </submittedName>
</protein>
<evidence type="ECO:0000256" key="2">
    <source>
        <dbReference type="ARBA" id="ARBA00022737"/>
    </source>
</evidence>
<proteinExistence type="predicted"/>
<feature type="compositionally biased region" description="Acidic residues" evidence="4">
    <location>
        <begin position="478"/>
        <end position="502"/>
    </location>
</feature>
<feature type="compositionally biased region" description="Basic and acidic residues" evidence="4">
    <location>
        <begin position="36"/>
        <end position="56"/>
    </location>
</feature>